<dbReference type="GO" id="GO:0005886">
    <property type="term" value="C:plasma membrane"/>
    <property type="evidence" value="ECO:0007669"/>
    <property type="project" value="UniProtKB-SubCell"/>
</dbReference>
<dbReference type="GO" id="GO:0008320">
    <property type="term" value="F:protein transmembrane transporter activity"/>
    <property type="evidence" value="ECO:0007669"/>
    <property type="project" value="UniProtKB-UniRule"/>
</dbReference>
<dbReference type="Proteomes" id="UP000186308">
    <property type="component" value="Unassembled WGS sequence"/>
</dbReference>
<dbReference type="GO" id="GO:0043952">
    <property type="term" value="P:protein transport by the Sec complex"/>
    <property type="evidence" value="ECO:0007669"/>
    <property type="project" value="UniProtKB-UniRule"/>
</dbReference>
<evidence type="ECO:0000313" key="11">
    <source>
        <dbReference type="Proteomes" id="UP000186308"/>
    </source>
</evidence>
<evidence type="ECO:0000256" key="6">
    <source>
        <dbReference type="ARBA" id="ARBA00022989"/>
    </source>
</evidence>
<dbReference type="GO" id="GO:0065002">
    <property type="term" value="P:intracellular protein transmembrane transport"/>
    <property type="evidence" value="ECO:0007669"/>
    <property type="project" value="UniProtKB-UniRule"/>
</dbReference>
<dbReference type="GO" id="GO:0009306">
    <property type="term" value="P:protein secretion"/>
    <property type="evidence" value="ECO:0007669"/>
    <property type="project" value="UniProtKB-UniRule"/>
</dbReference>
<evidence type="ECO:0000256" key="9">
    <source>
        <dbReference type="HAMAP-Rule" id="MF_00422"/>
    </source>
</evidence>
<feature type="transmembrane region" description="Helical" evidence="9">
    <location>
        <begin position="31"/>
        <end position="51"/>
    </location>
</feature>
<evidence type="ECO:0000256" key="8">
    <source>
        <dbReference type="ARBA" id="ARBA00023136"/>
    </source>
</evidence>
<dbReference type="AlphaFoldDB" id="A0A8G2FFC0"/>
<dbReference type="InterPro" id="IPR001901">
    <property type="entry name" value="Translocase_SecE/Sec61-g"/>
</dbReference>
<dbReference type="PANTHER" id="PTHR33910:SF1">
    <property type="entry name" value="PROTEIN TRANSLOCASE SUBUNIT SECE"/>
    <property type="match status" value="1"/>
</dbReference>
<organism evidence="10 11">
    <name type="scientific">Acidiphilium rubrum</name>
    <dbReference type="NCBI Taxonomy" id="526"/>
    <lineage>
        <taxon>Bacteria</taxon>
        <taxon>Pseudomonadati</taxon>
        <taxon>Pseudomonadota</taxon>
        <taxon>Alphaproteobacteria</taxon>
        <taxon>Acetobacterales</taxon>
        <taxon>Acidocellaceae</taxon>
        <taxon>Acidiphilium</taxon>
    </lineage>
</organism>
<evidence type="ECO:0000256" key="1">
    <source>
        <dbReference type="ARBA" id="ARBA00004370"/>
    </source>
</evidence>
<protein>
    <recommendedName>
        <fullName evidence="9">Protein translocase subunit SecE</fullName>
    </recommendedName>
</protein>
<dbReference type="Pfam" id="PF00584">
    <property type="entry name" value="SecE"/>
    <property type="match status" value="1"/>
</dbReference>
<evidence type="ECO:0000256" key="2">
    <source>
        <dbReference type="ARBA" id="ARBA00022448"/>
    </source>
</evidence>
<dbReference type="HAMAP" id="MF_00422">
    <property type="entry name" value="SecE"/>
    <property type="match status" value="1"/>
</dbReference>
<evidence type="ECO:0000256" key="3">
    <source>
        <dbReference type="ARBA" id="ARBA00022475"/>
    </source>
</evidence>
<dbReference type="InterPro" id="IPR038379">
    <property type="entry name" value="SecE_sf"/>
</dbReference>
<evidence type="ECO:0000256" key="7">
    <source>
        <dbReference type="ARBA" id="ARBA00023010"/>
    </source>
</evidence>
<comment type="similarity">
    <text evidence="9">Belongs to the SecE/SEC61-gamma family.</text>
</comment>
<comment type="subunit">
    <text evidence="9">Component of the Sec protein translocase complex. Heterotrimer consisting of SecY, SecE and SecG subunits. The heterotrimers can form oligomers, although 1 heterotrimer is thought to be able to translocate proteins. Interacts with the ribosome. Interacts with SecDF, and other proteins may be involved. Interacts with SecA.</text>
</comment>
<evidence type="ECO:0000256" key="5">
    <source>
        <dbReference type="ARBA" id="ARBA00022927"/>
    </source>
</evidence>
<gene>
    <name evidence="9" type="primary">secE</name>
    <name evidence="10" type="ORF">SAMN05421828_10376</name>
</gene>
<comment type="function">
    <text evidence="9">Essential subunit of the Sec protein translocation channel SecYEG. Clamps together the 2 halves of SecY. May contact the channel plug during translocation.</text>
</comment>
<keyword evidence="6 9" id="KW-1133">Transmembrane helix</keyword>
<evidence type="ECO:0000256" key="4">
    <source>
        <dbReference type="ARBA" id="ARBA00022692"/>
    </source>
</evidence>
<dbReference type="PANTHER" id="PTHR33910">
    <property type="entry name" value="PROTEIN TRANSLOCASE SUBUNIT SECE"/>
    <property type="match status" value="1"/>
</dbReference>
<dbReference type="GO" id="GO:0006605">
    <property type="term" value="P:protein targeting"/>
    <property type="evidence" value="ECO:0007669"/>
    <property type="project" value="UniProtKB-UniRule"/>
</dbReference>
<dbReference type="PROSITE" id="PS01067">
    <property type="entry name" value="SECE_SEC61G"/>
    <property type="match status" value="1"/>
</dbReference>
<keyword evidence="11" id="KW-1185">Reference proteome</keyword>
<keyword evidence="2 9" id="KW-0813">Transport</keyword>
<proteinExistence type="inferred from homology"/>
<dbReference type="InterPro" id="IPR005807">
    <property type="entry name" value="SecE_bac"/>
</dbReference>
<keyword evidence="8 9" id="KW-0472">Membrane</keyword>
<comment type="caution">
    <text evidence="10">The sequence shown here is derived from an EMBL/GenBank/DDBJ whole genome shotgun (WGS) entry which is preliminary data.</text>
</comment>
<comment type="subcellular location">
    <subcellularLocation>
        <location evidence="9">Cell membrane</location>
        <topology evidence="9">Single-pass membrane protein</topology>
    </subcellularLocation>
    <subcellularLocation>
        <location evidence="1">Membrane</location>
    </subcellularLocation>
</comment>
<dbReference type="Gene3D" id="1.20.5.1030">
    <property type="entry name" value="Preprotein translocase secy subunit"/>
    <property type="match status" value="1"/>
</dbReference>
<dbReference type="NCBIfam" id="TIGR00964">
    <property type="entry name" value="secE_bact"/>
    <property type="match status" value="1"/>
</dbReference>
<keyword evidence="7 9" id="KW-0811">Translocation</keyword>
<keyword evidence="5 9" id="KW-0653">Protein transport</keyword>
<dbReference type="EMBL" id="FTNE01000003">
    <property type="protein sequence ID" value="SIQ28391.1"/>
    <property type="molecule type" value="Genomic_DNA"/>
</dbReference>
<accession>A0A8G2FFC0</accession>
<evidence type="ECO:0000313" key="10">
    <source>
        <dbReference type="EMBL" id="SIQ28391.1"/>
    </source>
</evidence>
<keyword evidence="4 9" id="KW-0812">Transmembrane</keyword>
<reference evidence="10 11" key="1">
    <citation type="submission" date="2017-01" db="EMBL/GenBank/DDBJ databases">
        <authorList>
            <person name="Varghese N."/>
            <person name="Submissions S."/>
        </authorList>
    </citation>
    <scope>NUCLEOTIDE SEQUENCE [LARGE SCALE GENOMIC DNA]</scope>
    <source>
        <strain evidence="10 11">ATCC 35905</strain>
    </source>
</reference>
<keyword evidence="3 9" id="KW-1003">Cell membrane</keyword>
<name>A0A8G2FFC0_ACIRU</name>
<sequence length="67" mass="7330">MTALAFNPAKFLRDVRIEASKTTWPSRRETLVTTGVVLAMVALTIVFFLVVDQVIGLGMRFLFGVGG</sequence>